<evidence type="ECO:0000259" key="9">
    <source>
        <dbReference type="PROSITE" id="PS50893"/>
    </source>
</evidence>
<organism evidence="10 11">
    <name type="scientific">Veillonella seminalis</name>
    <dbReference type="NCBI Taxonomy" id="1502943"/>
    <lineage>
        <taxon>Bacteria</taxon>
        <taxon>Bacillati</taxon>
        <taxon>Bacillota</taxon>
        <taxon>Negativicutes</taxon>
        <taxon>Veillonellales</taxon>
        <taxon>Veillonellaceae</taxon>
        <taxon>Veillonella</taxon>
    </lineage>
</organism>
<dbReference type="SUPFAM" id="SSF81345">
    <property type="entry name" value="ABC transporter involved in vitamin B12 uptake, BtuC"/>
    <property type="match status" value="1"/>
</dbReference>
<dbReference type="InterPro" id="IPR027417">
    <property type="entry name" value="P-loop_NTPase"/>
</dbReference>
<accession>A0A833CCV9</accession>
<evidence type="ECO:0000256" key="1">
    <source>
        <dbReference type="ARBA" id="ARBA00004141"/>
    </source>
</evidence>
<feature type="transmembrane region" description="Helical" evidence="8">
    <location>
        <begin position="55"/>
        <end position="81"/>
    </location>
</feature>
<proteinExistence type="predicted"/>
<dbReference type="PROSITE" id="PS50893">
    <property type="entry name" value="ABC_TRANSPORTER_2"/>
    <property type="match status" value="1"/>
</dbReference>
<dbReference type="PANTHER" id="PTHR42794">
    <property type="entry name" value="HEMIN IMPORT ATP-BINDING PROTEIN HMUV"/>
    <property type="match status" value="1"/>
</dbReference>
<dbReference type="InterPro" id="IPR017871">
    <property type="entry name" value="ABC_transporter-like_CS"/>
</dbReference>
<dbReference type="Proteomes" id="UP000434554">
    <property type="component" value="Unassembled WGS sequence"/>
</dbReference>
<evidence type="ECO:0000313" key="10">
    <source>
        <dbReference type="EMBL" id="KAB1479510.1"/>
    </source>
</evidence>
<dbReference type="Pfam" id="PF00005">
    <property type="entry name" value="ABC_tran"/>
    <property type="match status" value="1"/>
</dbReference>
<keyword evidence="5 10" id="KW-0067">ATP-binding</keyword>
<dbReference type="GO" id="GO:0022857">
    <property type="term" value="F:transmembrane transporter activity"/>
    <property type="evidence" value="ECO:0007669"/>
    <property type="project" value="InterPro"/>
</dbReference>
<sequence length="319" mass="35159">MGSLADAKWSMLGWPAIVVGCMTVYFLSQVRALDALLLGEEMAVTLGINATRKRYIYMACMALLTGVLVSQCCIIGFVGLMGPNGCGKSTLLKHLYRVLPIQQGEITFDGTPLAGIPLREAAQQIGVMGQFHAVNFDFTVWQIVMMGRTPYKKGFDDDTEEDAYLAMEALQKVGMWDRAKRSFASLSGGEQQRVMLARVLCQQPSYLILDEPTNHLDITYQLELLEVIKGLGVGVIAALHDLNLAVLFCDEIFIMKKGQLVNHGMPSELISEELISDVYDVKSLVSAYADGTPIVTYQRQHMPFDAELTANNFSRGDAT</sequence>
<evidence type="ECO:0000256" key="2">
    <source>
        <dbReference type="ARBA" id="ARBA00022448"/>
    </source>
</evidence>
<dbReference type="FunFam" id="3.40.50.300:FF:000134">
    <property type="entry name" value="Iron-enterobactin ABC transporter ATP-binding protein"/>
    <property type="match status" value="1"/>
</dbReference>
<keyword evidence="4" id="KW-0547">Nucleotide-binding</keyword>
<dbReference type="EMBL" id="WBKH01000002">
    <property type="protein sequence ID" value="KAB1479510.1"/>
    <property type="molecule type" value="Genomic_DNA"/>
</dbReference>
<dbReference type="PANTHER" id="PTHR42794:SF2">
    <property type="entry name" value="ABC TRANSPORTER ATP-BINDING PROTEIN"/>
    <property type="match status" value="1"/>
</dbReference>
<evidence type="ECO:0000256" key="8">
    <source>
        <dbReference type="SAM" id="Phobius"/>
    </source>
</evidence>
<evidence type="ECO:0000256" key="5">
    <source>
        <dbReference type="ARBA" id="ARBA00022840"/>
    </source>
</evidence>
<keyword evidence="2" id="KW-0813">Transport</keyword>
<keyword evidence="7 8" id="KW-0472">Membrane</keyword>
<keyword evidence="6 8" id="KW-1133">Transmembrane helix</keyword>
<dbReference type="GO" id="GO:0016887">
    <property type="term" value="F:ATP hydrolysis activity"/>
    <property type="evidence" value="ECO:0007669"/>
    <property type="project" value="InterPro"/>
</dbReference>
<evidence type="ECO:0000256" key="4">
    <source>
        <dbReference type="ARBA" id="ARBA00022741"/>
    </source>
</evidence>
<dbReference type="RefSeq" id="WP_006555986.1">
    <property type="nucleotide sequence ID" value="NZ_CALMIE010000077.1"/>
</dbReference>
<dbReference type="InterPro" id="IPR003439">
    <property type="entry name" value="ABC_transporter-like_ATP-bd"/>
</dbReference>
<dbReference type="GeneID" id="83055335"/>
<gene>
    <name evidence="10" type="ORF">F8R14_02340</name>
</gene>
<evidence type="ECO:0000256" key="6">
    <source>
        <dbReference type="ARBA" id="ARBA00022989"/>
    </source>
</evidence>
<evidence type="ECO:0000256" key="3">
    <source>
        <dbReference type="ARBA" id="ARBA00022692"/>
    </source>
</evidence>
<keyword evidence="3 8" id="KW-0812">Transmembrane</keyword>
<evidence type="ECO:0000256" key="7">
    <source>
        <dbReference type="ARBA" id="ARBA00023136"/>
    </source>
</evidence>
<dbReference type="GO" id="GO:0005524">
    <property type="term" value="F:ATP binding"/>
    <property type="evidence" value="ECO:0007669"/>
    <property type="project" value="UniProtKB-KW"/>
</dbReference>
<dbReference type="InterPro" id="IPR003593">
    <property type="entry name" value="AAA+_ATPase"/>
</dbReference>
<dbReference type="PROSITE" id="PS00211">
    <property type="entry name" value="ABC_TRANSPORTER_1"/>
    <property type="match status" value="1"/>
</dbReference>
<protein>
    <submittedName>
        <fullName evidence="10">ATP-binding cassette domain-containing protein</fullName>
    </submittedName>
</protein>
<feature type="transmembrane region" description="Helical" evidence="8">
    <location>
        <begin position="12"/>
        <end position="34"/>
    </location>
</feature>
<dbReference type="Gene3D" id="3.40.50.300">
    <property type="entry name" value="P-loop containing nucleotide triphosphate hydrolases"/>
    <property type="match status" value="1"/>
</dbReference>
<comment type="subcellular location">
    <subcellularLocation>
        <location evidence="1">Membrane</location>
        <topology evidence="1">Multi-pass membrane protein</topology>
    </subcellularLocation>
</comment>
<dbReference type="SMART" id="SM00382">
    <property type="entry name" value="AAA"/>
    <property type="match status" value="1"/>
</dbReference>
<dbReference type="AlphaFoldDB" id="A0A833CCV9"/>
<feature type="domain" description="ABC transporter" evidence="9">
    <location>
        <begin position="30"/>
        <end position="282"/>
    </location>
</feature>
<dbReference type="CDD" id="cd03214">
    <property type="entry name" value="ABC_Iron-Siderophores_B12_Hemin"/>
    <property type="match status" value="1"/>
</dbReference>
<reference evidence="10 11" key="1">
    <citation type="submission" date="2019-09" db="EMBL/GenBank/DDBJ databases">
        <title>Draft genome sequence of 3 type strains from the CCUG.</title>
        <authorList>
            <person name="Pineiro-Iglesias B."/>
            <person name="Tunovic T."/>
            <person name="Unosson C."/>
            <person name="Inganas E."/>
            <person name="Ohlen M."/>
            <person name="Cardew S."/>
            <person name="Jensie-Markopoulos S."/>
            <person name="Salva-Serra F."/>
            <person name="Jaen-Luchoro D."/>
            <person name="Karlsson R."/>
            <person name="Svensson-Stadler L."/>
            <person name="Chun J."/>
            <person name="Moore E."/>
        </authorList>
    </citation>
    <scope>NUCLEOTIDE SEQUENCE [LARGE SCALE GENOMIC DNA]</scope>
    <source>
        <strain evidence="10 11">CCUG 65427</strain>
    </source>
</reference>
<name>A0A833CCV9_9FIRM</name>
<dbReference type="SUPFAM" id="SSF52540">
    <property type="entry name" value="P-loop containing nucleoside triphosphate hydrolases"/>
    <property type="match status" value="1"/>
</dbReference>
<evidence type="ECO:0000313" key="11">
    <source>
        <dbReference type="Proteomes" id="UP000434554"/>
    </source>
</evidence>
<dbReference type="GO" id="GO:0005886">
    <property type="term" value="C:plasma membrane"/>
    <property type="evidence" value="ECO:0007669"/>
    <property type="project" value="UniProtKB-SubCell"/>
</dbReference>
<dbReference type="InterPro" id="IPR037294">
    <property type="entry name" value="ABC_BtuC-like"/>
</dbReference>
<comment type="caution">
    <text evidence="10">The sequence shown here is derived from an EMBL/GenBank/DDBJ whole genome shotgun (WGS) entry which is preliminary data.</text>
</comment>